<evidence type="ECO:0000259" key="4">
    <source>
        <dbReference type="Pfam" id="PF13490"/>
    </source>
</evidence>
<protein>
    <submittedName>
        <fullName evidence="5">Putative zinc-finger</fullName>
    </submittedName>
</protein>
<dbReference type="Gene3D" id="1.10.10.1320">
    <property type="entry name" value="Anti-sigma factor, zinc-finger domain"/>
    <property type="match status" value="1"/>
</dbReference>
<reference evidence="5 6" key="1">
    <citation type="submission" date="2016-10" db="EMBL/GenBank/DDBJ databases">
        <authorList>
            <person name="de Groot N.N."/>
        </authorList>
    </citation>
    <scope>NUCLEOTIDE SEQUENCE [LARGE SCALE GENOMIC DNA]</scope>
    <source>
        <strain evidence="5 6">CPCC 201354</strain>
    </source>
</reference>
<keyword evidence="2" id="KW-0804">Transcription</keyword>
<accession>A0A1G7R1B5</accession>
<feature type="compositionally biased region" description="Polar residues" evidence="3">
    <location>
        <begin position="59"/>
        <end position="69"/>
    </location>
</feature>
<evidence type="ECO:0000256" key="1">
    <source>
        <dbReference type="ARBA" id="ARBA00023015"/>
    </source>
</evidence>
<evidence type="ECO:0000313" key="6">
    <source>
        <dbReference type="Proteomes" id="UP000198923"/>
    </source>
</evidence>
<gene>
    <name evidence="5" type="ORF">SAMN05421505_101207</name>
</gene>
<feature type="region of interest" description="Disordered" evidence="3">
    <location>
        <begin position="59"/>
        <end position="93"/>
    </location>
</feature>
<keyword evidence="6" id="KW-1185">Reference proteome</keyword>
<keyword evidence="5" id="KW-0863">Zinc-finger</keyword>
<dbReference type="InterPro" id="IPR041916">
    <property type="entry name" value="Anti_sigma_zinc_sf"/>
</dbReference>
<dbReference type="Pfam" id="PF13490">
    <property type="entry name" value="zf-HC2"/>
    <property type="match status" value="1"/>
</dbReference>
<keyword evidence="1" id="KW-0805">Transcription regulation</keyword>
<keyword evidence="5" id="KW-0862">Zinc</keyword>
<dbReference type="Proteomes" id="UP000198923">
    <property type="component" value="Unassembled WGS sequence"/>
</dbReference>
<name>A0A1G7R1B5_9ACTN</name>
<evidence type="ECO:0000256" key="2">
    <source>
        <dbReference type="ARBA" id="ARBA00023163"/>
    </source>
</evidence>
<evidence type="ECO:0000256" key="3">
    <source>
        <dbReference type="SAM" id="MobiDB-lite"/>
    </source>
</evidence>
<dbReference type="RefSeq" id="WP_093167238.1">
    <property type="nucleotide sequence ID" value="NZ_FNCN01000001.1"/>
</dbReference>
<dbReference type="AlphaFoldDB" id="A0A1G7R1B5"/>
<feature type="domain" description="Putative zinc-finger" evidence="4">
    <location>
        <begin position="6"/>
        <end position="39"/>
    </location>
</feature>
<evidence type="ECO:0000313" key="5">
    <source>
        <dbReference type="EMBL" id="SDG04556.1"/>
    </source>
</evidence>
<dbReference type="EMBL" id="FNCN01000001">
    <property type="protein sequence ID" value="SDG04556.1"/>
    <property type="molecule type" value="Genomic_DNA"/>
</dbReference>
<sequence length="114" mass="12498">MKRFSCDEAVELTTAYLENALGPTARSRFESHLAACEGCERHLRQIKTTIGLLGGLTVEQSGQAGQSEQAEQHGPLGPHGAFPPDGDRLPTDMRARLLKAFRERRTSAEPRTPL</sequence>
<dbReference type="InterPro" id="IPR027383">
    <property type="entry name" value="Znf_put"/>
</dbReference>
<proteinExistence type="predicted"/>
<dbReference type="GO" id="GO:0008270">
    <property type="term" value="F:zinc ion binding"/>
    <property type="evidence" value="ECO:0007669"/>
    <property type="project" value="UniProtKB-KW"/>
</dbReference>
<organism evidence="5 6">
    <name type="scientific">Sinosporangium album</name>
    <dbReference type="NCBI Taxonomy" id="504805"/>
    <lineage>
        <taxon>Bacteria</taxon>
        <taxon>Bacillati</taxon>
        <taxon>Actinomycetota</taxon>
        <taxon>Actinomycetes</taxon>
        <taxon>Streptosporangiales</taxon>
        <taxon>Streptosporangiaceae</taxon>
        <taxon>Sinosporangium</taxon>
    </lineage>
</organism>
<dbReference type="STRING" id="504805.SAMN05421505_101207"/>
<keyword evidence="5" id="KW-0479">Metal-binding</keyword>
<dbReference type="OrthoDB" id="129419at2"/>